<dbReference type="AlphaFoldDB" id="A0A7S4I0C4"/>
<evidence type="ECO:0000256" key="6">
    <source>
        <dbReference type="SAM" id="Phobius"/>
    </source>
</evidence>
<evidence type="ECO:0000256" key="3">
    <source>
        <dbReference type="ARBA" id="ARBA00022692"/>
    </source>
</evidence>
<feature type="transmembrane region" description="Helical" evidence="6">
    <location>
        <begin position="201"/>
        <end position="232"/>
    </location>
</feature>
<feature type="domain" description="RDD" evidence="7">
    <location>
        <begin position="150"/>
        <end position="277"/>
    </location>
</feature>
<dbReference type="InterPro" id="IPR010432">
    <property type="entry name" value="RDD"/>
</dbReference>
<keyword evidence="4 6" id="KW-1133">Transmembrane helix</keyword>
<keyword evidence="5 6" id="KW-0472">Membrane</keyword>
<dbReference type="PROSITE" id="PS51257">
    <property type="entry name" value="PROKAR_LIPOPROTEIN"/>
    <property type="match status" value="1"/>
</dbReference>
<evidence type="ECO:0000313" key="8">
    <source>
        <dbReference type="EMBL" id="CAE2214823.1"/>
    </source>
</evidence>
<feature type="transmembrane region" description="Helical" evidence="6">
    <location>
        <begin position="244"/>
        <end position="266"/>
    </location>
</feature>
<dbReference type="InterPro" id="IPR051791">
    <property type="entry name" value="Pra-immunoreactive"/>
</dbReference>
<evidence type="ECO:0000256" key="4">
    <source>
        <dbReference type="ARBA" id="ARBA00022989"/>
    </source>
</evidence>
<dbReference type="PANTHER" id="PTHR36115:SF6">
    <property type="entry name" value="PROLINE-RICH ANTIGEN HOMOLOG"/>
    <property type="match status" value="1"/>
</dbReference>
<dbReference type="GO" id="GO:0005886">
    <property type="term" value="C:plasma membrane"/>
    <property type="evidence" value="ECO:0007669"/>
    <property type="project" value="UniProtKB-SubCell"/>
</dbReference>
<dbReference type="EMBL" id="HBKQ01008933">
    <property type="protein sequence ID" value="CAE2214823.1"/>
    <property type="molecule type" value="Transcribed_RNA"/>
</dbReference>
<keyword evidence="2" id="KW-1003">Cell membrane</keyword>
<evidence type="ECO:0000256" key="5">
    <source>
        <dbReference type="ARBA" id="ARBA00023136"/>
    </source>
</evidence>
<organism evidence="8">
    <name type="scientific">Odontella aurita</name>
    <dbReference type="NCBI Taxonomy" id="265563"/>
    <lineage>
        <taxon>Eukaryota</taxon>
        <taxon>Sar</taxon>
        <taxon>Stramenopiles</taxon>
        <taxon>Ochrophyta</taxon>
        <taxon>Bacillariophyta</taxon>
        <taxon>Mediophyceae</taxon>
        <taxon>Biddulphiophycidae</taxon>
        <taxon>Eupodiscales</taxon>
        <taxon>Odontellaceae</taxon>
        <taxon>Odontella</taxon>
    </lineage>
</organism>
<proteinExistence type="predicted"/>
<evidence type="ECO:0000256" key="2">
    <source>
        <dbReference type="ARBA" id="ARBA00022475"/>
    </source>
</evidence>
<feature type="transmembrane region" description="Helical" evidence="6">
    <location>
        <begin position="157"/>
        <end position="181"/>
    </location>
</feature>
<evidence type="ECO:0000256" key="1">
    <source>
        <dbReference type="ARBA" id="ARBA00004651"/>
    </source>
</evidence>
<name>A0A7S4I0C4_9STRA</name>
<accession>A0A7S4I0C4</accession>
<evidence type="ECO:0000259" key="7">
    <source>
        <dbReference type="Pfam" id="PF06271"/>
    </source>
</evidence>
<comment type="subcellular location">
    <subcellularLocation>
        <location evidence="1">Cell membrane</location>
        <topology evidence="1">Multi-pass membrane protein</topology>
    </subcellularLocation>
</comment>
<protein>
    <recommendedName>
        <fullName evidence="7">RDD domain-containing protein</fullName>
    </recommendedName>
</protein>
<dbReference type="Pfam" id="PF06271">
    <property type="entry name" value="RDD"/>
    <property type="match status" value="1"/>
</dbReference>
<reference evidence="8" key="1">
    <citation type="submission" date="2021-01" db="EMBL/GenBank/DDBJ databases">
        <authorList>
            <person name="Corre E."/>
            <person name="Pelletier E."/>
            <person name="Niang G."/>
            <person name="Scheremetjew M."/>
            <person name="Finn R."/>
            <person name="Kale V."/>
            <person name="Holt S."/>
            <person name="Cochrane G."/>
            <person name="Meng A."/>
            <person name="Brown T."/>
            <person name="Cohen L."/>
        </authorList>
    </citation>
    <scope>NUCLEOTIDE SEQUENCE</scope>
    <source>
        <strain evidence="8">Isolate 1302-5</strain>
    </source>
</reference>
<sequence>MNRIIGPVVSSVVGCVDVDGVVRQIDVDDALDRVDVNHLLDRVDINRHLQRVDLDALLDRVDLDRLIDKSNIASIVARSSTGIFDQILDGLRAKVAIADQAVQKLGRCRCCSKQRVLPPRPGESRKIQKEGTGQYPSQAAHLAVELQGRYVGMFPRFLAWFCDQILMLSIFAIFFILLEIVVKMATNKEDFNPRAWTYVPIAYVIWELSYTVVSLTLMGRTIGMTIFGLLVVTTTGKRIGPIRALLRTSLTLLSVVTIIGALIGWVRRDGRQVHDLLVCTGVVFSWDARLARLREEAMPEEERNL</sequence>
<dbReference type="PANTHER" id="PTHR36115">
    <property type="entry name" value="PROLINE-RICH ANTIGEN HOMOLOG-RELATED"/>
    <property type="match status" value="1"/>
</dbReference>
<gene>
    <name evidence="8" type="ORF">OAUR00152_LOCUS6008</name>
</gene>
<keyword evidence="3 6" id="KW-0812">Transmembrane</keyword>